<dbReference type="Proteomes" id="UP000614714">
    <property type="component" value="Unassembled WGS sequence"/>
</dbReference>
<name>A0ABS0YGS6_9BACT</name>
<evidence type="ECO:0000256" key="9">
    <source>
        <dbReference type="RuleBase" id="RU003706"/>
    </source>
</evidence>
<dbReference type="PANTHER" id="PTHR43532">
    <property type="entry name" value="GLUCOSE-1-PHOSPHATE THYMIDYLYLTRANSFERASE"/>
    <property type="match status" value="1"/>
</dbReference>
<organism evidence="11 12">
    <name type="scientific">Geomonas anaerohicana</name>
    <dbReference type="NCBI Taxonomy" id="2798583"/>
    <lineage>
        <taxon>Bacteria</taxon>
        <taxon>Pseudomonadati</taxon>
        <taxon>Thermodesulfobacteriota</taxon>
        <taxon>Desulfuromonadia</taxon>
        <taxon>Geobacterales</taxon>
        <taxon>Geobacteraceae</taxon>
        <taxon>Geomonas</taxon>
    </lineage>
</organism>
<dbReference type="SUPFAM" id="SSF53448">
    <property type="entry name" value="Nucleotide-diphospho-sugar transferases"/>
    <property type="match status" value="1"/>
</dbReference>
<keyword evidence="7 9" id="KW-0460">Magnesium</keyword>
<comment type="catalytic activity">
    <reaction evidence="8 9">
        <text>dTTP + alpha-D-glucose 1-phosphate + H(+) = dTDP-alpha-D-glucose + diphosphate</text>
        <dbReference type="Rhea" id="RHEA:15225"/>
        <dbReference type="ChEBI" id="CHEBI:15378"/>
        <dbReference type="ChEBI" id="CHEBI:33019"/>
        <dbReference type="ChEBI" id="CHEBI:37568"/>
        <dbReference type="ChEBI" id="CHEBI:57477"/>
        <dbReference type="ChEBI" id="CHEBI:58601"/>
        <dbReference type="EC" id="2.7.7.24"/>
    </reaction>
</comment>
<feature type="domain" description="Nucleotidyl transferase" evidence="10">
    <location>
        <begin position="7"/>
        <end position="240"/>
    </location>
</feature>
<protein>
    <recommendedName>
        <fullName evidence="3 9">Glucose-1-phosphate thymidylyltransferase</fullName>
        <ecNumber evidence="3 9">2.7.7.24</ecNumber>
    </recommendedName>
</protein>
<evidence type="ECO:0000313" key="11">
    <source>
        <dbReference type="EMBL" id="MBJ6751129.1"/>
    </source>
</evidence>
<evidence type="ECO:0000256" key="1">
    <source>
        <dbReference type="ARBA" id="ARBA00001946"/>
    </source>
</evidence>
<keyword evidence="12" id="KW-1185">Reference proteome</keyword>
<dbReference type="InterPro" id="IPR029044">
    <property type="entry name" value="Nucleotide-diphossugar_trans"/>
</dbReference>
<evidence type="ECO:0000256" key="5">
    <source>
        <dbReference type="ARBA" id="ARBA00022695"/>
    </source>
</evidence>
<dbReference type="GO" id="GO:0008879">
    <property type="term" value="F:glucose-1-phosphate thymidylyltransferase activity"/>
    <property type="evidence" value="ECO:0007669"/>
    <property type="project" value="UniProtKB-EC"/>
</dbReference>
<dbReference type="EC" id="2.7.7.24" evidence="3 9"/>
<dbReference type="Pfam" id="PF00483">
    <property type="entry name" value="NTP_transferase"/>
    <property type="match status" value="1"/>
</dbReference>
<dbReference type="CDD" id="cd02538">
    <property type="entry name" value="G1P_TT_short"/>
    <property type="match status" value="1"/>
</dbReference>
<dbReference type="RefSeq" id="WP_199389615.1">
    <property type="nucleotide sequence ID" value="NZ_JAEMHL010000006.1"/>
</dbReference>
<comment type="function">
    <text evidence="9">Catalyzes the formation of dTDP-glucose, from dTTP and glucose 1-phosphate, as well as its pyrophosphorolysis.</text>
</comment>
<dbReference type="Gene3D" id="3.90.550.10">
    <property type="entry name" value="Spore Coat Polysaccharide Biosynthesis Protein SpsA, Chain A"/>
    <property type="match status" value="1"/>
</dbReference>
<comment type="cofactor">
    <cofactor evidence="1">
        <name>Mg(2+)</name>
        <dbReference type="ChEBI" id="CHEBI:18420"/>
    </cofactor>
</comment>
<evidence type="ECO:0000313" key="12">
    <source>
        <dbReference type="Proteomes" id="UP000614714"/>
    </source>
</evidence>
<evidence type="ECO:0000256" key="3">
    <source>
        <dbReference type="ARBA" id="ARBA00012461"/>
    </source>
</evidence>
<evidence type="ECO:0000256" key="2">
    <source>
        <dbReference type="ARBA" id="ARBA00010480"/>
    </source>
</evidence>
<sequence length="300" mass="33314">MTQGIKKGILLAGGAGSRLYPLTMVASKQLQPVYDKPMIYYPLATLMMAGISDILIISTPQDTPRFESLLGDGSRWGIRLSYAVQPEPKGIAQAFIIGEEFINGDPVCLILGDNIFYGKMELDRLVAEFRTGAKIFGYYVQDPERYGVVEFDKDGRVLDIVEKPTAPKSNYAVPGLYLYDSRVVAIAKALKPSPRGELEITDINREYLVRGELMVERLGRGIAWLDTGTHQSLLEASHFIGTLEARQGLKIACLEEIALRMGYLDCKAMAKVIDETPKSSYRDYLQRVYNETELCGGGSH</sequence>
<keyword evidence="6 9" id="KW-0479">Metal-binding</keyword>
<evidence type="ECO:0000256" key="7">
    <source>
        <dbReference type="ARBA" id="ARBA00022842"/>
    </source>
</evidence>
<reference evidence="11 12" key="1">
    <citation type="submission" date="2020-12" db="EMBL/GenBank/DDBJ databases">
        <title>Geomonas sp. Red421, isolated from paddy soil.</title>
        <authorList>
            <person name="Xu Z."/>
            <person name="Zhang Z."/>
            <person name="Masuda Y."/>
            <person name="Itoh H."/>
            <person name="Senoo K."/>
        </authorList>
    </citation>
    <scope>NUCLEOTIDE SEQUENCE [LARGE SCALE GENOMIC DNA]</scope>
    <source>
        <strain evidence="11 12">Red421</strain>
    </source>
</reference>
<dbReference type="InterPro" id="IPR005907">
    <property type="entry name" value="G1P_thy_trans_s"/>
</dbReference>
<comment type="similarity">
    <text evidence="2 9">Belongs to the glucose-1-phosphate thymidylyltransferase family.</text>
</comment>
<evidence type="ECO:0000256" key="6">
    <source>
        <dbReference type="ARBA" id="ARBA00022723"/>
    </source>
</evidence>
<keyword evidence="4 9" id="KW-0808">Transferase</keyword>
<evidence type="ECO:0000256" key="8">
    <source>
        <dbReference type="ARBA" id="ARBA00049336"/>
    </source>
</evidence>
<dbReference type="NCBIfam" id="TIGR01207">
    <property type="entry name" value="rmlA"/>
    <property type="match status" value="1"/>
</dbReference>
<dbReference type="PANTHER" id="PTHR43532:SF1">
    <property type="entry name" value="GLUCOSE-1-PHOSPHATE THYMIDYLYLTRANSFERASE 1"/>
    <property type="match status" value="1"/>
</dbReference>
<accession>A0ABS0YGS6</accession>
<dbReference type="InterPro" id="IPR005835">
    <property type="entry name" value="NTP_transferase_dom"/>
</dbReference>
<evidence type="ECO:0000259" key="10">
    <source>
        <dbReference type="Pfam" id="PF00483"/>
    </source>
</evidence>
<comment type="caution">
    <text evidence="11">The sequence shown here is derived from an EMBL/GenBank/DDBJ whole genome shotgun (WGS) entry which is preliminary data.</text>
</comment>
<evidence type="ECO:0000256" key="4">
    <source>
        <dbReference type="ARBA" id="ARBA00022679"/>
    </source>
</evidence>
<keyword evidence="5 9" id="KW-0548">Nucleotidyltransferase</keyword>
<dbReference type="EMBL" id="JAEMHL010000006">
    <property type="protein sequence ID" value="MBJ6751129.1"/>
    <property type="molecule type" value="Genomic_DNA"/>
</dbReference>
<gene>
    <name evidence="11" type="primary">rfbA</name>
    <name evidence="11" type="ORF">JFN91_12970</name>
</gene>
<proteinExistence type="inferred from homology"/>